<feature type="transmembrane region" description="Helical" evidence="2">
    <location>
        <begin position="21"/>
        <end position="44"/>
    </location>
</feature>
<name>A0A8J5FIH6_ZINOF</name>
<dbReference type="EMBL" id="JACMSC010000014">
    <property type="protein sequence ID" value="KAG6488932.1"/>
    <property type="molecule type" value="Genomic_DNA"/>
</dbReference>
<accession>A0A8J5FIH6</accession>
<evidence type="ECO:0008006" key="5">
    <source>
        <dbReference type="Google" id="ProtNLM"/>
    </source>
</evidence>
<dbReference type="PANTHER" id="PTHR34964">
    <property type="entry name" value="MEMBRANE LIPOPROTEIN-RELATED"/>
    <property type="match status" value="1"/>
</dbReference>
<keyword evidence="4" id="KW-1185">Reference proteome</keyword>
<keyword evidence="2" id="KW-1133">Transmembrane helix</keyword>
<evidence type="ECO:0000313" key="3">
    <source>
        <dbReference type="EMBL" id="KAG6488932.1"/>
    </source>
</evidence>
<reference evidence="3 4" key="1">
    <citation type="submission" date="2020-08" db="EMBL/GenBank/DDBJ databases">
        <title>Plant Genome Project.</title>
        <authorList>
            <person name="Zhang R.-G."/>
        </authorList>
    </citation>
    <scope>NUCLEOTIDE SEQUENCE [LARGE SCALE GENOMIC DNA]</scope>
    <source>
        <tissue evidence="3">Rhizome</tissue>
    </source>
</reference>
<dbReference type="OrthoDB" id="784693at2759"/>
<gene>
    <name evidence="3" type="ORF">ZIOFF_050190</name>
</gene>
<evidence type="ECO:0000256" key="2">
    <source>
        <dbReference type="SAM" id="Phobius"/>
    </source>
</evidence>
<protein>
    <recommendedName>
        <fullName evidence="5">Membrane lipoprotein</fullName>
    </recommendedName>
</protein>
<keyword evidence="2" id="KW-0472">Membrane</keyword>
<feature type="compositionally biased region" description="Low complexity" evidence="1">
    <location>
        <begin position="162"/>
        <end position="181"/>
    </location>
</feature>
<dbReference type="PANTHER" id="PTHR34964:SF1">
    <property type="entry name" value="MEMBRANE LIPOPROTEIN"/>
    <property type="match status" value="1"/>
</dbReference>
<keyword evidence="2" id="KW-0812">Transmembrane</keyword>
<evidence type="ECO:0000313" key="4">
    <source>
        <dbReference type="Proteomes" id="UP000734854"/>
    </source>
</evidence>
<feature type="region of interest" description="Disordered" evidence="1">
    <location>
        <begin position="105"/>
        <end position="181"/>
    </location>
</feature>
<comment type="caution">
    <text evidence="3">The sequence shown here is derived from an EMBL/GenBank/DDBJ whole genome shotgun (WGS) entry which is preliminary data.</text>
</comment>
<feature type="transmembrane region" description="Helical" evidence="2">
    <location>
        <begin position="56"/>
        <end position="78"/>
    </location>
</feature>
<organism evidence="3 4">
    <name type="scientific">Zingiber officinale</name>
    <name type="common">Ginger</name>
    <name type="synonym">Amomum zingiber</name>
    <dbReference type="NCBI Taxonomy" id="94328"/>
    <lineage>
        <taxon>Eukaryota</taxon>
        <taxon>Viridiplantae</taxon>
        <taxon>Streptophyta</taxon>
        <taxon>Embryophyta</taxon>
        <taxon>Tracheophyta</taxon>
        <taxon>Spermatophyta</taxon>
        <taxon>Magnoliopsida</taxon>
        <taxon>Liliopsida</taxon>
        <taxon>Zingiberales</taxon>
        <taxon>Zingiberaceae</taxon>
        <taxon>Zingiber</taxon>
    </lineage>
</organism>
<evidence type="ECO:0000256" key="1">
    <source>
        <dbReference type="SAM" id="MobiDB-lite"/>
    </source>
</evidence>
<dbReference type="AlphaFoldDB" id="A0A8J5FIH6"/>
<dbReference type="Proteomes" id="UP000734854">
    <property type="component" value="Unassembled WGS sequence"/>
</dbReference>
<sequence length="181" mass="18744">MPAAAEAPIPPSEGRSSNVCVWFISCLFFLVLLVGGGFLVLYITLPETEDTSWFPIAGMILVAIPWVFWILTCFYRLITMRNRGEEGGGERQPVAVAKASALNSPRTAAAQDSPVHSPGGARKVRFGNATVMGDGGAAAGKAPGGNEADHGGSNATNVDAGLSLNSNESEEPLALSPSSVA</sequence>
<proteinExistence type="predicted"/>